<organism evidence="1 2">
    <name type="scientific">Phytophthora cactorum</name>
    <dbReference type="NCBI Taxonomy" id="29920"/>
    <lineage>
        <taxon>Eukaryota</taxon>
        <taxon>Sar</taxon>
        <taxon>Stramenopiles</taxon>
        <taxon>Oomycota</taxon>
        <taxon>Peronosporomycetes</taxon>
        <taxon>Peronosporales</taxon>
        <taxon>Peronosporaceae</taxon>
        <taxon>Phytophthora</taxon>
    </lineage>
</organism>
<gene>
    <name evidence="1" type="ORF">PC118_g11299</name>
</gene>
<evidence type="ECO:0000313" key="2">
    <source>
        <dbReference type="Proteomes" id="UP000697107"/>
    </source>
</evidence>
<dbReference type="AlphaFoldDB" id="A0A8T1FVA1"/>
<comment type="caution">
    <text evidence="1">The sequence shown here is derived from an EMBL/GenBank/DDBJ whole genome shotgun (WGS) entry which is preliminary data.</text>
</comment>
<proteinExistence type="predicted"/>
<sequence length="148" mass="16194">MGHVDQVVSVLKSIHEAHVGMTSSQRSDTVVHAGITHASSAETSPASAILTPSSDIPAVTRRRLFAPSDIFKYQLLGQETPTTTRIWAQTECWRISSSPPASGLLVEVHASGECQRALQHLEKDVINEDRERSPDARLIYSVTTIRAH</sequence>
<dbReference type="EMBL" id="RCML01000339">
    <property type="protein sequence ID" value="KAG2980221.1"/>
    <property type="molecule type" value="Genomic_DNA"/>
</dbReference>
<dbReference type="Proteomes" id="UP000697107">
    <property type="component" value="Unassembled WGS sequence"/>
</dbReference>
<accession>A0A8T1FVA1</accession>
<evidence type="ECO:0000313" key="1">
    <source>
        <dbReference type="EMBL" id="KAG2980221.1"/>
    </source>
</evidence>
<protein>
    <submittedName>
        <fullName evidence="1">Uncharacterized protein</fullName>
    </submittedName>
</protein>
<reference evidence="1" key="1">
    <citation type="submission" date="2018-10" db="EMBL/GenBank/DDBJ databases">
        <title>Effector identification in a new, highly contiguous assembly of the strawberry crown rot pathogen Phytophthora cactorum.</title>
        <authorList>
            <person name="Armitage A.D."/>
            <person name="Nellist C.F."/>
            <person name="Bates H."/>
            <person name="Vickerstaff R.J."/>
            <person name="Harrison R.J."/>
        </authorList>
    </citation>
    <scope>NUCLEOTIDE SEQUENCE</scope>
    <source>
        <strain evidence="1">P415</strain>
    </source>
</reference>
<name>A0A8T1FVA1_9STRA</name>